<name>X0SXQ3_9ZZZZ</name>
<protein>
    <submittedName>
        <fullName evidence="1">Uncharacterized protein</fullName>
    </submittedName>
</protein>
<feature type="non-terminal residue" evidence="1">
    <location>
        <position position="470"/>
    </location>
</feature>
<dbReference type="EMBL" id="BARS01003249">
    <property type="protein sequence ID" value="GAF79916.1"/>
    <property type="molecule type" value="Genomic_DNA"/>
</dbReference>
<reference evidence="1" key="1">
    <citation type="journal article" date="2014" name="Front. Microbiol.">
        <title>High frequency of phylogenetically diverse reductive dehalogenase-homologous genes in deep subseafloor sedimentary metagenomes.</title>
        <authorList>
            <person name="Kawai M."/>
            <person name="Futagami T."/>
            <person name="Toyoda A."/>
            <person name="Takaki Y."/>
            <person name="Nishi S."/>
            <person name="Hori S."/>
            <person name="Arai W."/>
            <person name="Tsubouchi T."/>
            <person name="Morono Y."/>
            <person name="Uchiyama I."/>
            <person name="Ito T."/>
            <person name="Fujiyama A."/>
            <person name="Inagaki F."/>
            <person name="Takami H."/>
        </authorList>
    </citation>
    <scope>NUCLEOTIDE SEQUENCE</scope>
    <source>
        <strain evidence="1">Expedition CK06-06</strain>
    </source>
</reference>
<sequence length="470" mass="51623">MKGQIPDGSITSITKPDAPLLAEKVRWWRPDDNPGTDMGIVTGMYVTYFDADGVAQDDDISPSVSPSNWRWEPTEDGMIVHLSMASKSITATAGLYYEVWGLIFGMKFFKDTEYWGGPDTIYQYPATFTDITRSSPPIPDVAVPMKFPVDTSAYTDGSGTYTGERFQYGTLRLVDVRAPQPMRKIDMTNETADATVKVIDAGEISFYFKFDFSRKSQQIVNYAISAVDQAVSEGDLNQGYSGAVTQIDLKDFLYSTDAIPGAGTLRLVNGALETEDVAYTSFVNNGGVYEFSFTSTALTYVYLEDDPVQVIDPTAAGKEGPPSEISDKIVVNPIEWLKLTTTRPAGYTRSVLYRGGTSTVYRQLDDDLEADTFIDLFVESLGEELPPYGNFPNSTVADAQDGSLVVGGHTAIVFDGEEVRPSVPYQFWTYPEEYAFPAGSTILAGVSFASSAVIFTDTNQYNDELGKVFR</sequence>
<accession>X0SXQ3</accession>
<comment type="caution">
    <text evidence="1">The sequence shown here is derived from an EMBL/GenBank/DDBJ whole genome shotgun (WGS) entry which is preliminary data.</text>
</comment>
<organism evidence="1">
    <name type="scientific">marine sediment metagenome</name>
    <dbReference type="NCBI Taxonomy" id="412755"/>
    <lineage>
        <taxon>unclassified sequences</taxon>
        <taxon>metagenomes</taxon>
        <taxon>ecological metagenomes</taxon>
    </lineage>
</organism>
<dbReference type="AlphaFoldDB" id="X0SXQ3"/>
<proteinExistence type="predicted"/>
<gene>
    <name evidence="1" type="ORF">S01H1_06276</name>
</gene>
<evidence type="ECO:0000313" key="1">
    <source>
        <dbReference type="EMBL" id="GAF79916.1"/>
    </source>
</evidence>